<keyword evidence="5 7" id="KW-1133">Transmembrane helix</keyword>
<feature type="transmembrane region" description="Helical" evidence="7">
    <location>
        <begin position="304"/>
        <end position="331"/>
    </location>
</feature>
<dbReference type="GO" id="GO:0015648">
    <property type="term" value="F:lipid-linked peptidoglycan transporter activity"/>
    <property type="evidence" value="ECO:0007669"/>
    <property type="project" value="TreeGrafter"/>
</dbReference>
<dbReference type="GO" id="GO:0051301">
    <property type="term" value="P:cell division"/>
    <property type="evidence" value="ECO:0007669"/>
    <property type="project" value="InterPro"/>
</dbReference>
<evidence type="ECO:0000313" key="9">
    <source>
        <dbReference type="Proteomes" id="UP000633619"/>
    </source>
</evidence>
<dbReference type="RefSeq" id="WP_181730910.1">
    <property type="nucleotide sequence ID" value="NZ_JACEIR010000001.1"/>
</dbReference>
<name>A0A8I1DDP8_THEIN</name>
<protein>
    <submittedName>
        <fullName evidence="8">Putative lipid II flippase FtsW</fullName>
    </submittedName>
</protein>
<evidence type="ECO:0000256" key="6">
    <source>
        <dbReference type="ARBA" id="ARBA00023136"/>
    </source>
</evidence>
<dbReference type="PANTHER" id="PTHR30474:SF13">
    <property type="entry name" value="STAGE V SPORULATION PROTEIN E"/>
    <property type="match status" value="1"/>
</dbReference>
<keyword evidence="9" id="KW-1185">Reference proteome</keyword>
<evidence type="ECO:0000256" key="7">
    <source>
        <dbReference type="SAM" id="Phobius"/>
    </source>
</evidence>
<proteinExistence type="predicted"/>
<keyword evidence="3 7" id="KW-0812">Transmembrane</keyword>
<feature type="transmembrane region" description="Helical" evidence="7">
    <location>
        <begin position="186"/>
        <end position="204"/>
    </location>
</feature>
<dbReference type="InterPro" id="IPR013437">
    <property type="entry name" value="FtsW"/>
</dbReference>
<dbReference type="NCBIfam" id="TIGR02614">
    <property type="entry name" value="ftsW"/>
    <property type="match status" value="1"/>
</dbReference>
<keyword evidence="2" id="KW-1003">Cell membrane</keyword>
<comment type="subcellular location">
    <subcellularLocation>
        <location evidence="1">Cell membrane</location>
        <topology evidence="1">Multi-pass membrane protein</topology>
    </subcellularLocation>
</comment>
<feature type="transmembrane region" description="Helical" evidence="7">
    <location>
        <begin position="7"/>
        <end position="31"/>
    </location>
</feature>
<feature type="transmembrane region" description="Helical" evidence="7">
    <location>
        <begin position="271"/>
        <end position="292"/>
    </location>
</feature>
<dbReference type="EMBL" id="JAECVW010000001">
    <property type="protein sequence ID" value="MBH8594117.1"/>
    <property type="molecule type" value="Genomic_DNA"/>
</dbReference>
<keyword evidence="4" id="KW-0133">Cell shape</keyword>
<dbReference type="Proteomes" id="UP000633619">
    <property type="component" value="Unassembled WGS sequence"/>
</dbReference>
<keyword evidence="6 7" id="KW-0472">Membrane</keyword>
<evidence type="ECO:0000256" key="2">
    <source>
        <dbReference type="ARBA" id="ARBA00022475"/>
    </source>
</evidence>
<evidence type="ECO:0000256" key="4">
    <source>
        <dbReference type="ARBA" id="ARBA00022960"/>
    </source>
</evidence>
<dbReference type="AlphaFoldDB" id="A0A8I1DDP8"/>
<evidence type="ECO:0000256" key="1">
    <source>
        <dbReference type="ARBA" id="ARBA00004651"/>
    </source>
</evidence>
<feature type="transmembrane region" description="Helical" evidence="7">
    <location>
        <begin position="75"/>
        <end position="96"/>
    </location>
</feature>
<reference evidence="8 9" key="1">
    <citation type="submission" date="2020-12" db="EMBL/GenBank/DDBJ databases">
        <title>WGS of Thermoactinomyces spp.</title>
        <authorList>
            <person name="Cheng K."/>
        </authorList>
    </citation>
    <scope>NUCLEOTIDE SEQUENCE [LARGE SCALE GENOMIC DNA]</scope>
    <source>
        <strain evidence="9">CICC 10671\DSM 43846</strain>
    </source>
</reference>
<feature type="transmembrane region" description="Helical" evidence="7">
    <location>
        <begin position="337"/>
        <end position="358"/>
    </location>
</feature>
<dbReference type="InterPro" id="IPR001182">
    <property type="entry name" value="FtsW/RodA"/>
</dbReference>
<comment type="caution">
    <text evidence="8">The sequence shown here is derived from an EMBL/GenBank/DDBJ whole genome shotgun (WGS) entry which is preliminary data.</text>
</comment>
<evidence type="ECO:0000313" key="8">
    <source>
        <dbReference type="EMBL" id="MBH8594117.1"/>
    </source>
</evidence>
<evidence type="ECO:0000256" key="3">
    <source>
        <dbReference type="ARBA" id="ARBA00022692"/>
    </source>
</evidence>
<sequence>MKRGKPDFWLIFLTFLLLGIGLVMVFSASYFNGYIDPGIHDSYYFFKKQSIFALIGLILFFTVSNIPYHTYRKWVGPILLLSLILLILVPMIGLARNGAQRWLGYGAISFQPSEFVKLGMIIYMSSIMVKKQPVLHEFRRGLLPPLIVLFLILGLLMLQPHFSATVIIMGICFTIIFCAGARLKHLFLLTLSGLPVLIGVMLLGDYRVDRIQSMLNPLSDPTGDGYQIMQSLMAIGPGGLTGVGLGRSIQKLAYLPESHTDFIFSIIAEELGFIGGFIIIALFALLIVRGILIAIQAPDQFGTLMATGIVTLIAIETIFNLGVVTALLPVTGVPLPLISYGGTALVFKLVSLGILLNISRYRNVKSKVKFSSPAIRQVHS</sequence>
<accession>A0A8I1DDP8</accession>
<dbReference type="GO" id="GO:0005886">
    <property type="term" value="C:plasma membrane"/>
    <property type="evidence" value="ECO:0007669"/>
    <property type="project" value="UniProtKB-SubCell"/>
</dbReference>
<evidence type="ECO:0000256" key="5">
    <source>
        <dbReference type="ARBA" id="ARBA00022989"/>
    </source>
</evidence>
<feature type="transmembrane region" description="Helical" evidence="7">
    <location>
        <begin position="51"/>
        <end position="68"/>
    </location>
</feature>
<feature type="transmembrane region" description="Helical" evidence="7">
    <location>
        <begin position="141"/>
        <end position="158"/>
    </location>
</feature>
<gene>
    <name evidence="8" type="primary">ftsW</name>
    <name evidence="8" type="ORF">I8U20_02090</name>
</gene>
<dbReference type="PANTHER" id="PTHR30474">
    <property type="entry name" value="CELL CYCLE PROTEIN"/>
    <property type="match status" value="1"/>
</dbReference>
<dbReference type="GO" id="GO:0032153">
    <property type="term" value="C:cell division site"/>
    <property type="evidence" value="ECO:0007669"/>
    <property type="project" value="TreeGrafter"/>
</dbReference>
<dbReference type="GO" id="GO:0008360">
    <property type="term" value="P:regulation of cell shape"/>
    <property type="evidence" value="ECO:0007669"/>
    <property type="project" value="UniProtKB-KW"/>
</dbReference>
<feature type="transmembrane region" description="Helical" evidence="7">
    <location>
        <begin position="102"/>
        <end position="129"/>
    </location>
</feature>
<organism evidence="8 9">
    <name type="scientific">Thermoactinomyces intermedius</name>
    <dbReference type="NCBI Taxonomy" id="2024"/>
    <lineage>
        <taxon>Bacteria</taxon>
        <taxon>Bacillati</taxon>
        <taxon>Bacillota</taxon>
        <taxon>Bacilli</taxon>
        <taxon>Bacillales</taxon>
        <taxon>Thermoactinomycetaceae</taxon>
        <taxon>Thermoactinomyces</taxon>
    </lineage>
</organism>
<dbReference type="Pfam" id="PF01098">
    <property type="entry name" value="FTSW_RODA_SPOVE"/>
    <property type="match status" value="1"/>
</dbReference>
<feature type="transmembrane region" description="Helical" evidence="7">
    <location>
        <begin position="164"/>
        <end position="181"/>
    </location>
</feature>
<dbReference type="GO" id="GO:0009252">
    <property type="term" value="P:peptidoglycan biosynthetic process"/>
    <property type="evidence" value="ECO:0007669"/>
    <property type="project" value="InterPro"/>
</dbReference>